<evidence type="ECO:0000313" key="5">
    <source>
        <dbReference type="Proteomes" id="UP001589773"/>
    </source>
</evidence>
<evidence type="ECO:0000256" key="1">
    <source>
        <dbReference type="ARBA" id="ARBA00010645"/>
    </source>
</evidence>
<dbReference type="Pfam" id="PF03658">
    <property type="entry name" value="Ub-RnfH"/>
    <property type="match status" value="1"/>
</dbReference>
<feature type="compositionally biased region" description="Low complexity" evidence="3">
    <location>
        <begin position="104"/>
        <end position="116"/>
    </location>
</feature>
<dbReference type="InterPro" id="IPR016155">
    <property type="entry name" value="Mopterin_synth/thiamin_S_b"/>
</dbReference>
<dbReference type="Gene3D" id="3.10.20.280">
    <property type="entry name" value="RnfH-like"/>
    <property type="match status" value="1"/>
</dbReference>
<evidence type="ECO:0000256" key="2">
    <source>
        <dbReference type="HAMAP-Rule" id="MF_00460"/>
    </source>
</evidence>
<evidence type="ECO:0000313" key="4">
    <source>
        <dbReference type="EMBL" id="MFC0252855.1"/>
    </source>
</evidence>
<reference evidence="4 5" key="1">
    <citation type="submission" date="2024-09" db="EMBL/GenBank/DDBJ databases">
        <authorList>
            <person name="Sun Q."/>
            <person name="Mori K."/>
        </authorList>
    </citation>
    <scope>NUCLEOTIDE SEQUENCE [LARGE SCALE GENOMIC DNA]</scope>
    <source>
        <strain evidence="4 5">CCM 7792</strain>
    </source>
</reference>
<proteinExistence type="inferred from homology"/>
<dbReference type="InterPro" id="IPR037021">
    <property type="entry name" value="RnfH_sf"/>
</dbReference>
<accession>A0ABV6FH52</accession>
<dbReference type="Proteomes" id="UP001589773">
    <property type="component" value="Unassembled WGS sequence"/>
</dbReference>
<dbReference type="InterPro" id="IPR005346">
    <property type="entry name" value="RnfH"/>
</dbReference>
<dbReference type="HAMAP" id="MF_00460">
    <property type="entry name" value="UPF0125_RnfH"/>
    <property type="match status" value="1"/>
</dbReference>
<comment type="similarity">
    <text evidence="1 2">Belongs to the UPF0125 (RnfH) family.</text>
</comment>
<dbReference type="EMBL" id="JBHLWP010000012">
    <property type="protein sequence ID" value="MFC0252855.1"/>
    <property type="molecule type" value="Genomic_DNA"/>
</dbReference>
<dbReference type="PANTHER" id="PTHR37483:SF1">
    <property type="entry name" value="UPF0125 PROTEIN RATB"/>
    <property type="match status" value="1"/>
</dbReference>
<name>A0ABV6FH52_9BURK</name>
<evidence type="ECO:0000256" key="3">
    <source>
        <dbReference type="SAM" id="MobiDB-lite"/>
    </source>
</evidence>
<dbReference type="SUPFAM" id="SSF54285">
    <property type="entry name" value="MoaD/ThiS"/>
    <property type="match status" value="1"/>
</dbReference>
<dbReference type="PANTHER" id="PTHR37483">
    <property type="entry name" value="UPF0125 PROTEIN RATB"/>
    <property type="match status" value="1"/>
</dbReference>
<sequence length="116" mass="12759">MDEMLQAQLQAQLQVYVCYATARDEFLRPMKVAPGTTIGQAIEMSGVLEAYPDINLATQPVGIYAKKKTLDTVLRERDRIEIYRPLIADPKESRRKRAAKKADGAPSSGGARPPAA</sequence>
<feature type="region of interest" description="Disordered" evidence="3">
    <location>
        <begin position="91"/>
        <end position="116"/>
    </location>
</feature>
<comment type="caution">
    <text evidence="4">The sequence shown here is derived from an EMBL/GenBank/DDBJ whole genome shotgun (WGS) entry which is preliminary data.</text>
</comment>
<organism evidence="4 5">
    <name type="scientific">Massilia consociata</name>
    <dbReference type="NCBI Taxonomy" id="760117"/>
    <lineage>
        <taxon>Bacteria</taxon>
        <taxon>Pseudomonadati</taxon>
        <taxon>Pseudomonadota</taxon>
        <taxon>Betaproteobacteria</taxon>
        <taxon>Burkholderiales</taxon>
        <taxon>Oxalobacteraceae</taxon>
        <taxon>Telluria group</taxon>
        <taxon>Massilia</taxon>
    </lineage>
</organism>
<gene>
    <name evidence="4" type="ORF">ACFFJK_13230</name>
</gene>
<dbReference type="RefSeq" id="WP_379679722.1">
    <property type="nucleotide sequence ID" value="NZ_JBHLWP010000012.1"/>
</dbReference>
<dbReference type="NCBIfam" id="NF002490">
    <property type="entry name" value="PRK01777.1"/>
    <property type="match status" value="1"/>
</dbReference>
<keyword evidence="5" id="KW-1185">Reference proteome</keyword>
<protein>
    <recommendedName>
        <fullName evidence="2">UPF0125 protein ACFFJK_13230</fullName>
    </recommendedName>
</protein>